<dbReference type="EMBL" id="BPLR01003944">
    <property type="protein sequence ID" value="GIX90509.1"/>
    <property type="molecule type" value="Genomic_DNA"/>
</dbReference>
<keyword evidence="2" id="KW-1185">Reference proteome</keyword>
<protein>
    <submittedName>
        <fullName evidence="1">Uncharacterized protein</fullName>
    </submittedName>
</protein>
<evidence type="ECO:0000313" key="1">
    <source>
        <dbReference type="EMBL" id="GIX90509.1"/>
    </source>
</evidence>
<dbReference type="Proteomes" id="UP001054945">
    <property type="component" value="Unassembled WGS sequence"/>
</dbReference>
<reference evidence="1 2" key="1">
    <citation type="submission" date="2021-06" db="EMBL/GenBank/DDBJ databases">
        <title>Caerostris extrusa draft genome.</title>
        <authorList>
            <person name="Kono N."/>
            <person name="Arakawa K."/>
        </authorList>
    </citation>
    <scope>NUCLEOTIDE SEQUENCE [LARGE SCALE GENOMIC DNA]</scope>
</reference>
<dbReference type="AlphaFoldDB" id="A0AAV4P3L4"/>
<sequence>MSLTQNTKVADETLGCKQSQITISFKSAKRPCFVNCHTCSLLKPTDQFVFKLLSLKFRKVHLLQRASGAIAAQIKRSEYLSWTCHWLLWERLGKGIIIVI</sequence>
<proteinExistence type="predicted"/>
<evidence type="ECO:0000313" key="2">
    <source>
        <dbReference type="Proteomes" id="UP001054945"/>
    </source>
</evidence>
<accession>A0AAV4P3L4</accession>
<comment type="caution">
    <text evidence="1">The sequence shown here is derived from an EMBL/GenBank/DDBJ whole genome shotgun (WGS) entry which is preliminary data.</text>
</comment>
<name>A0AAV4P3L4_CAEEX</name>
<gene>
    <name evidence="1" type="ORF">CEXT_128051</name>
</gene>
<organism evidence="1 2">
    <name type="scientific">Caerostris extrusa</name>
    <name type="common">Bark spider</name>
    <name type="synonym">Caerostris bankana</name>
    <dbReference type="NCBI Taxonomy" id="172846"/>
    <lineage>
        <taxon>Eukaryota</taxon>
        <taxon>Metazoa</taxon>
        <taxon>Ecdysozoa</taxon>
        <taxon>Arthropoda</taxon>
        <taxon>Chelicerata</taxon>
        <taxon>Arachnida</taxon>
        <taxon>Araneae</taxon>
        <taxon>Araneomorphae</taxon>
        <taxon>Entelegynae</taxon>
        <taxon>Araneoidea</taxon>
        <taxon>Araneidae</taxon>
        <taxon>Caerostris</taxon>
    </lineage>
</organism>